<dbReference type="Pfam" id="PF23958">
    <property type="entry name" value="DUF7287"/>
    <property type="match status" value="1"/>
</dbReference>
<keyword evidence="1" id="KW-0812">Transmembrane</keyword>
<keyword evidence="1" id="KW-1133">Transmembrane helix</keyword>
<dbReference type="AlphaFoldDB" id="A0A7Z8KQI4"/>
<sequence>MRDDHGQMHIDYLIGIAIFLTSIIFVFSYTAGLFTPFQSNSDEVTLIADRIATNLIEQNMSAESIRTPNMLSSTKVDDFFNNSGDYESIIDYHGMNSSYLRYELNVTLENIGTGPMSLDYSTGKTLPVQGNVGQTKRIVIVRNDDTGDETLGILAVRVW</sequence>
<dbReference type="Proteomes" id="UP000319335">
    <property type="component" value="Unassembled WGS sequence"/>
</dbReference>
<organism evidence="2 3">
    <name type="scientific">Methanolobus vulcani</name>
    <dbReference type="NCBI Taxonomy" id="38026"/>
    <lineage>
        <taxon>Archaea</taxon>
        <taxon>Methanobacteriati</taxon>
        <taxon>Methanobacteriota</taxon>
        <taxon>Stenosarchaea group</taxon>
        <taxon>Methanomicrobia</taxon>
        <taxon>Methanosarcinales</taxon>
        <taxon>Methanosarcinaceae</taxon>
        <taxon>Methanolobus</taxon>
    </lineage>
</organism>
<evidence type="ECO:0000313" key="3">
    <source>
        <dbReference type="Proteomes" id="UP000319335"/>
    </source>
</evidence>
<keyword evidence="3" id="KW-1185">Reference proteome</keyword>
<dbReference type="EMBL" id="VIAQ01000006">
    <property type="protein sequence ID" value="TQD28247.1"/>
    <property type="molecule type" value="Genomic_DNA"/>
</dbReference>
<evidence type="ECO:0000313" key="2">
    <source>
        <dbReference type="EMBL" id="TQD28247.1"/>
    </source>
</evidence>
<proteinExistence type="predicted"/>
<comment type="caution">
    <text evidence="2">The sequence shown here is derived from an EMBL/GenBank/DDBJ whole genome shotgun (WGS) entry which is preliminary data.</text>
</comment>
<protein>
    <submittedName>
        <fullName evidence="2">Uncharacterized protein</fullName>
    </submittedName>
</protein>
<name>A0A7Z8KQI4_9EURY</name>
<dbReference type="InterPro" id="IPR056613">
    <property type="entry name" value="DUF7287"/>
</dbReference>
<dbReference type="RefSeq" id="WP_154808350.1">
    <property type="nucleotide sequence ID" value="NZ_VIAQ01000006.1"/>
</dbReference>
<dbReference type="OrthoDB" id="125215at2157"/>
<keyword evidence="1" id="KW-0472">Membrane</keyword>
<feature type="transmembrane region" description="Helical" evidence="1">
    <location>
        <begin position="12"/>
        <end position="34"/>
    </location>
</feature>
<accession>A0A7Z8KQI4</accession>
<reference evidence="2 3" key="1">
    <citation type="submission" date="2019-06" db="EMBL/GenBank/DDBJ databases">
        <title>Draft genome sequence of Methanolobus vulcani B1d.</title>
        <authorList>
            <person name="Creighbaum A.J."/>
            <person name="Ticak T."/>
            <person name="Hariraju D."/>
            <person name="Arivett B.A."/>
            <person name="Ferguson D.J.Jr."/>
        </authorList>
    </citation>
    <scope>NUCLEOTIDE SEQUENCE [LARGE SCALE GENOMIC DNA]</scope>
    <source>
        <strain evidence="2 3">B1d</strain>
    </source>
</reference>
<gene>
    <name evidence="2" type="ORF">FKV42_00830</name>
</gene>
<evidence type="ECO:0000256" key="1">
    <source>
        <dbReference type="SAM" id="Phobius"/>
    </source>
</evidence>